<keyword evidence="3" id="KW-0472">Membrane</keyword>
<dbReference type="EnsemblPlants" id="Pp3c17_11410V3.4">
    <property type="protein sequence ID" value="Pp3c17_11410V3.4"/>
    <property type="gene ID" value="Pp3c17_11410"/>
</dbReference>
<dbReference type="RefSeq" id="XP_024401587.1">
    <property type="nucleotide sequence ID" value="XM_024545819.2"/>
</dbReference>
<feature type="transmembrane region" description="Helical" evidence="3">
    <location>
        <begin position="303"/>
        <end position="320"/>
    </location>
</feature>
<dbReference type="SUPFAM" id="SSF103473">
    <property type="entry name" value="MFS general substrate transporter"/>
    <property type="match status" value="1"/>
</dbReference>
<accession>A0A2K1J3H1</accession>
<feature type="transmembrane region" description="Helical" evidence="3">
    <location>
        <begin position="182"/>
        <end position="202"/>
    </location>
</feature>
<dbReference type="GO" id="GO:0008643">
    <property type="term" value="P:carbohydrate transport"/>
    <property type="evidence" value="ECO:0007669"/>
    <property type="project" value="InterPro"/>
</dbReference>
<feature type="transmembrane region" description="Helical" evidence="3">
    <location>
        <begin position="214"/>
        <end position="236"/>
    </location>
</feature>
<dbReference type="RefSeq" id="XP_024401581.1">
    <property type="nucleotide sequence ID" value="XM_024545813.2"/>
</dbReference>
<dbReference type="GeneID" id="112294868"/>
<dbReference type="RefSeq" id="XP_024401579.1">
    <property type="nucleotide sequence ID" value="XM_024545811.2"/>
</dbReference>
<evidence type="ECO:0008006" key="7">
    <source>
        <dbReference type="Google" id="ProtNLM"/>
    </source>
</evidence>
<evidence type="ECO:0000256" key="2">
    <source>
        <dbReference type="SAM" id="MobiDB-lite"/>
    </source>
</evidence>
<dbReference type="InterPro" id="IPR039672">
    <property type="entry name" value="MFS_2"/>
</dbReference>
<feature type="transmembrane region" description="Helical" evidence="3">
    <location>
        <begin position="107"/>
        <end position="129"/>
    </location>
</feature>
<dbReference type="Gramene" id="Pp3c17_11410V3.1">
    <property type="protein sequence ID" value="Pp3c17_11410V3.1"/>
    <property type="gene ID" value="Pp3c17_11410"/>
</dbReference>
<dbReference type="Gramene" id="Pp3c17_11410V3.5">
    <property type="protein sequence ID" value="Pp3c17_11410V3.5"/>
    <property type="gene ID" value="Pp3c17_11410"/>
</dbReference>
<sequence length="590" mass="63664">MGLRVNSGEVDEAQLRSAMANEVPELGPSSEPLPRKAIVCYGTGHMLNDLTAACWFTYLLIFLTDIGLSPREAATVMLSGQIADAIATVVVGQMIDTFGHFKIWHAGGSLLVAVSFSSVFGGCMACALLGNNYAVAHTIGYSAFAAIFNVGWAATQVSHMSLVNCITSNQSSQVSLNSCRNAFTMAANLGLYVIAYLVFRILPSKQVCDVETQFKWIAGSAIAVGICFVVVFQIGVKEPSLSHHKEGSQECNSRTSFKVWFGKLLYYQVAAVYMLTRLTTNVSQALLPFYLIDDLLMEESSKAVVPALIYACSFLASIVLQELRWTSFQLKSVFTMGAALWVLSGATFLLLPQSLHGPVYVLAVLIGVGNAFMLVTATSMEGVLVSTNLSGCGFVYGSLSFLDKFACGIALYLIEGMNVQTRFCPTANVMGQSLLSFPPICHYSLIRVALALVPSGCAFLAWIITTTMKFDDSTLENSRTTLDDSLASLQTPLLHATPAAEESDVTHMKRLQGGNSSTPCSIRERRKSADSHGITDLGSPGDDLVDSGIESKEVTSRMQDEEAPSVWKMLGHAMVGRWGSIRPAQLPFLQ</sequence>
<evidence type="ECO:0000256" key="3">
    <source>
        <dbReference type="SAM" id="Phobius"/>
    </source>
</evidence>
<dbReference type="STRING" id="3218.A0A2K1J3H1"/>
<dbReference type="Gramene" id="Pp3c17_11410V3.8">
    <property type="protein sequence ID" value="Pp3c17_11410V3.8"/>
    <property type="gene ID" value="Pp3c17_11410"/>
</dbReference>
<dbReference type="Pfam" id="PF13347">
    <property type="entry name" value="MFS_2"/>
    <property type="match status" value="1"/>
</dbReference>
<feature type="transmembrane region" description="Helical" evidence="3">
    <location>
        <begin position="141"/>
        <end position="162"/>
    </location>
</feature>
<dbReference type="Gramene" id="Pp3c17_11410V3.7">
    <property type="protein sequence ID" value="Pp3c17_11410V3.7"/>
    <property type="gene ID" value="Pp3c17_11410"/>
</dbReference>
<dbReference type="EnsemblPlants" id="Pp3c17_11410V3.7">
    <property type="protein sequence ID" value="Pp3c17_11410V3.7"/>
    <property type="gene ID" value="Pp3c17_11410"/>
</dbReference>
<dbReference type="GO" id="GO:0015293">
    <property type="term" value="F:symporter activity"/>
    <property type="evidence" value="ECO:0007669"/>
    <property type="project" value="InterPro"/>
</dbReference>
<keyword evidence="3" id="KW-1133">Transmembrane helix</keyword>
<dbReference type="InterPro" id="IPR036259">
    <property type="entry name" value="MFS_trans_sf"/>
</dbReference>
<feature type="region of interest" description="Disordered" evidence="2">
    <location>
        <begin position="510"/>
        <end position="547"/>
    </location>
</feature>
<dbReference type="Gramene" id="Pp3c17_11410V3.4">
    <property type="protein sequence ID" value="Pp3c17_11410V3.4"/>
    <property type="gene ID" value="Pp3c17_11410"/>
</dbReference>
<evidence type="ECO:0000313" key="5">
    <source>
        <dbReference type="EnsemblPlants" id="Pp3c17_11410V3.1"/>
    </source>
</evidence>
<feature type="transmembrane region" description="Helical" evidence="3">
    <location>
        <begin position="332"/>
        <end position="351"/>
    </location>
</feature>
<name>A0A2K1J3H1_PHYPA</name>
<dbReference type="FunCoup" id="A0A2K1J3H1">
    <property type="interactions" value="878"/>
</dbReference>
<dbReference type="RefSeq" id="XP_024401580.1">
    <property type="nucleotide sequence ID" value="XM_024545812.2"/>
</dbReference>
<evidence type="ECO:0000256" key="1">
    <source>
        <dbReference type="ARBA" id="ARBA00008335"/>
    </source>
</evidence>
<reference evidence="4 6" key="1">
    <citation type="journal article" date="2008" name="Science">
        <title>The Physcomitrella genome reveals evolutionary insights into the conquest of land by plants.</title>
        <authorList>
            <person name="Rensing S."/>
            <person name="Lang D."/>
            <person name="Zimmer A."/>
            <person name="Terry A."/>
            <person name="Salamov A."/>
            <person name="Shapiro H."/>
            <person name="Nishiyama T."/>
            <person name="Perroud P.-F."/>
            <person name="Lindquist E."/>
            <person name="Kamisugi Y."/>
            <person name="Tanahashi T."/>
            <person name="Sakakibara K."/>
            <person name="Fujita T."/>
            <person name="Oishi K."/>
            <person name="Shin-I T."/>
            <person name="Kuroki Y."/>
            <person name="Toyoda A."/>
            <person name="Suzuki Y."/>
            <person name="Hashimoto A."/>
            <person name="Yamaguchi K."/>
            <person name="Sugano A."/>
            <person name="Kohara Y."/>
            <person name="Fujiyama A."/>
            <person name="Anterola A."/>
            <person name="Aoki S."/>
            <person name="Ashton N."/>
            <person name="Barbazuk W.B."/>
            <person name="Barker E."/>
            <person name="Bennetzen J."/>
            <person name="Bezanilla M."/>
            <person name="Blankenship R."/>
            <person name="Cho S.H."/>
            <person name="Dutcher S."/>
            <person name="Estelle M."/>
            <person name="Fawcett J.A."/>
            <person name="Gundlach H."/>
            <person name="Hanada K."/>
            <person name="Heyl A."/>
            <person name="Hicks K.A."/>
            <person name="Hugh J."/>
            <person name="Lohr M."/>
            <person name="Mayer K."/>
            <person name="Melkozernov A."/>
            <person name="Murata T."/>
            <person name="Nelson D."/>
            <person name="Pils B."/>
            <person name="Prigge M."/>
            <person name="Reiss B."/>
            <person name="Renner T."/>
            <person name="Rombauts S."/>
            <person name="Rushton P."/>
            <person name="Sanderfoot A."/>
            <person name="Schween G."/>
            <person name="Shiu S.-H."/>
            <person name="Stueber K."/>
            <person name="Theodoulou F.L."/>
            <person name="Tu H."/>
            <person name="Van de Peer Y."/>
            <person name="Verrier P.J."/>
            <person name="Waters E."/>
            <person name="Wood A."/>
            <person name="Yang L."/>
            <person name="Cove D."/>
            <person name="Cuming A."/>
            <person name="Hasebe M."/>
            <person name="Lucas S."/>
            <person name="Mishler D.B."/>
            <person name="Reski R."/>
            <person name="Grigoriev I."/>
            <person name="Quatrano R.S."/>
            <person name="Boore J.L."/>
        </authorList>
    </citation>
    <scope>NUCLEOTIDE SEQUENCE [LARGE SCALE GENOMIC DNA]</scope>
    <source>
        <strain evidence="5 6">cv. Gransden 2004</strain>
    </source>
</reference>
<dbReference type="RefSeq" id="XP_024401582.1">
    <property type="nucleotide sequence ID" value="XM_024545814.2"/>
</dbReference>
<dbReference type="EnsemblPlants" id="Pp3c17_11410V3.8">
    <property type="protein sequence ID" value="Pp3c17_11410V3.8"/>
    <property type="gene ID" value="Pp3c17_11410"/>
</dbReference>
<dbReference type="AlphaFoldDB" id="A0A2K1J3H1"/>
<dbReference type="PaxDb" id="3218-PP1S105_45V6.1"/>
<keyword evidence="3" id="KW-0812">Transmembrane</keyword>
<dbReference type="Gene3D" id="1.20.1250.20">
    <property type="entry name" value="MFS general substrate transporter like domains"/>
    <property type="match status" value="1"/>
</dbReference>
<proteinExistence type="inferred from homology"/>
<dbReference type="EnsemblPlants" id="Pp3c17_11410V3.5">
    <property type="protein sequence ID" value="Pp3c17_11410V3.5"/>
    <property type="gene ID" value="Pp3c17_11410"/>
</dbReference>
<dbReference type="EMBL" id="ABEU02000017">
    <property type="protein sequence ID" value="PNR36079.1"/>
    <property type="molecule type" value="Genomic_DNA"/>
</dbReference>
<dbReference type="EnsemblPlants" id="Pp3c17_11410V3.6">
    <property type="protein sequence ID" value="Pp3c17_11410V3.6"/>
    <property type="gene ID" value="Pp3c17_11410"/>
</dbReference>
<dbReference type="FunFam" id="1.20.1250.20:FF:000267">
    <property type="entry name" value="AT3g60070/T2O9_50"/>
    <property type="match status" value="1"/>
</dbReference>
<evidence type="ECO:0000313" key="6">
    <source>
        <dbReference type="Proteomes" id="UP000006727"/>
    </source>
</evidence>
<protein>
    <recommendedName>
        <fullName evidence="7">Major facilitator superfamily (MFS) profile domain-containing protein</fullName>
    </recommendedName>
</protein>
<reference evidence="4 6" key="2">
    <citation type="journal article" date="2018" name="Plant J.">
        <title>The Physcomitrella patens chromosome-scale assembly reveals moss genome structure and evolution.</title>
        <authorList>
            <person name="Lang D."/>
            <person name="Ullrich K.K."/>
            <person name="Murat F."/>
            <person name="Fuchs J."/>
            <person name="Jenkins J."/>
            <person name="Haas F.B."/>
            <person name="Piednoel M."/>
            <person name="Gundlach H."/>
            <person name="Van Bel M."/>
            <person name="Meyberg R."/>
            <person name="Vives C."/>
            <person name="Morata J."/>
            <person name="Symeonidi A."/>
            <person name="Hiss M."/>
            <person name="Muchero W."/>
            <person name="Kamisugi Y."/>
            <person name="Saleh O."/>
            <person name="Blanc G."/>
            <person name="Decker E.L."/>
            <person name="van Gessel N."/>
            <person name="Grimwood J."/>
            <person name="Hayes R.D."/>
            <person name="Graham S.W."/>
            <person name="Gunter L.E."/>
            <person name="McDaniel S.F."/>
            <person name="Hoernstein S.N.W."/>
            <person name="Larsson A."/>
            <person name="Li F.W."/>
            <person name="Perroud P.F."/>
            <person name="Phillips J."/>
            <person name="Ranjan P."/>
            <person name="Rokshar D.S."/>
            <person name="Rothfels C.J."/>
            <person name="Schneider L."/>
            <person name="Shu S."/>
            <person name="Stevenson D.W."/>
            <person name="Thummler F."/>
            <person name="Tillich M."/>
            <person name="Villarreal Aguilar J.C."/>
            <person name="Widiez T."/>
            <person name="Wong G.K."/>
            <person name="Wymore A."/>
            <person name="Zhang Y."/>
            <person name="Zimmer A.D."/>
            <person name="Quatrano R.S."/>
            <person name="Mayer K.F.X."/>
            <person name="Goodstein D."/>
            <person name="Casacuberta J.M."/>
            <person name="Vandepoele K."/>
            <person name="Reski R."/>
            <person name="Cuming A.C."/>
            <person name="Tuskan G.A."/>
            <person name="Maumus F."/>
            <person name="Salse J."/>
            <person name="Schmutz J."/>
            <person name="Rensing S.A."/>
        </authorList>
    </citation>
    <scope>NUCLEOTIDE SEQUENCE [LARGE SCALE GENOMIC DNA]</scope>
    <source>
        <strain evidence="5 6">cv. Gransden 2004</strain>
    </source>
</reference>
<keyword evidence="6" id="KW-1185">Reference proteome</keyword>
<dbReference type="EnsemblPlants" id="Pp3c17_11410V3.1">
    <property type="protein sequence ID" value="Pp3c17_11410V3.1"/>
    <property type="gene ID" value="Pp3c17_11410"/>
</dbReference>
<feature type="transmembrane region" description="Helical" evidence="3">
    <location>
        <begin position="358"/>
        <end position="375"/>
    </location>
</feature>
<dbReference type="PANTHER" id="PTHR11328:SF28">
    <property type="entry name" value="MAJOR FACILITATOR SUPERFAMILY DOMAIN-CONTAINING PROTEIN 12"/>
    <property type="match status" value="1"/>
</dbReference>
<feature type="transmembrane region" description="Helical" evidence="3">
    <location>
        <begin position="395"/>
        <end position="414"/>
    </location>
</feature>
<dbReference type="EnsemblPlants" id="Pp3c17_11410V3.3">
    <property type="protein sequence ID" value="Pp3c17_11410V3.3"/>
    <property type="gene ID" value="Pp3c17_11410"/>
</dbReference>
<dbReference type="PANTHER" id="PTHR11328">
    <property type="entry name" value="MAJOR FACILITATOR SUPERFAMILY DOMAIN-CONTAINING PROTEIN"/>
    <property type="match status" value="1"/>
</dbReference>
<dbReference type="OMA" id="GLYTAWM"/>
<dbReference type="Gramene" id="Pp3c17_11410V3.3">
    <property type="protein sequence ID" value="Pp3c17_11410V3.3"/>
    <property type="gene ID" value="Pp3c17_11410"/>
</dbReference>
<evidence type="ECO:0000313" key="4">
    <source>
        <dbReference type="EMBL" id="PNR36079.1"/>
    </source>
</evidence>
<gene>
    <name evidence="5" type="primary">LOC112294868</name>
    <name evidence="4" type="ORF">PHYPA_021929</name>
</gene>
<dbReference type="GO" id="GO:0055085">
    <property type="term" value="P:transmembrane transport"/>
    <property type="evidence" value="ECO:0000318"/>
    <property type="project" value="GO_Central"/>
</dbReference>
<organism evidence="4">
    <name type="scientific">Physcomitrium patens</name>
    <name type="common">Spreading-leaved earth moss</name>
    <name type="synonym">Physcomitrella patens</name>
    <dbReference type="NCBI Taxonomy" id="3218"/>
    <lineage>
        <taxon>Eukaryota</taxon>
        <taxon>Viridiplantae</taxon>
        <taxon>Streptophyta</taxon>
        <taxon>Embryophyta</taxon>
        <taxon>Bryophyta</taxon>
        <taxon>Bryophytina</taxon>
        <taxon>Bryopsida</taxon>
        <taxon>Funariidae</taxon>
        <taxon>Funariales</taxon>
        <taxon>Funariaceae</taxon>
        <taxon>Physcomitrium</taxon>
    </lineage>
</organism>
<dbReference type="Proteomes" id="UP000006727">
    <property type="component" value="Chromosome 17"/>
</dbReference>
<comment type="similarity">
    <text evidence="1">Belongs to the major facilitator superfamily.</text>
</comment>
<dbReference type="Gramene" id="Pp3c17_11410V3.6">
    <property type="protein sequence ID" value="Pp3c17_11410V3.6"/>
    <property type="gene ID" value="Pp3c17_11410"/>
</dbReference>
<reference evidence="5" key="3">
    <citation type="submission" date="2020-12" db="UniProtKB">
        <authorList>
            <consortium name="EnsemblPlants"/>
        </authorList>
    </citation>
    <scope>IDENTIFICATION</scope>
</reference>
<feature type="transmembrane region" description="Helical" evidence="3">
    <location>
        <begin position="445"/>
        <end position="464"/>
    </location>
</feature>
<dbReference type="GO" id="GO:0005886">
    <property type="term" value="C:plasma membrane"/>
    <property type="evidence" value="ECO:0000318"/>
    <property type="project" value="GO_Central"/>
</dbReference>